<dbReference type="OrthoDB" id="37941at2157"/>
<dbReference type="PATRIC" id="fig|1132509.6.peg.2578"/>
<keyword evidence="3" id="KW-1185">Reference proteome</keyword>
<protein>
    <submittedName>
        <fullName evidence="2">Lactoylglutathione lyase</fullName>
    </submittedName>
</protein>
<keyword evidence="2" id="KW-0456">Lyase</keyword>
<name>M0LX69_9EURY</name>
<reference evidence="2 3" key="1">
    <citation type="journal article" date="2014" name="PLoS Genet.">
        <title>Phylogenetically driven sequencing of extremely halophilic archaea reveals strategies for static and dynamic osmo-response.</title>
        <authorList>
            <person name="Becker E.A."/>
            <person name="Seitzer P.M."/>
            <person name="Tritt A."/>
            <person name="Larsen D."/>
            <person name="Krusor M."/>
            <person name="Yao A.I."/>
            <person name="Wu D."/>
            <person name="Madern D."/>
            <person name="Eisen J.A."/>
            <person name="Darling A.E."/>
            <person name="Facciotti M.T."/>
        </authorList>
    </citation>
    <scope>NUCLEOTIDE SEQUENCE [LARGE SCALE GENOMIC DNA]</scope>
    <source>
        <strain evidence="2 3">100A6</strain>
    </source>
</reference>
<sequence>MTSYDSKVAKLGHIAVHTPDLDESLWFFEEVMGFKLTERVGGTAYLRGMRDWEHHTLSVTESGRTGIDHIAFRTTTPEAVGELAEQFEVNGADVRRVAAGDERGQGSAVRVERFGHEYEFYYDVEKPKAPKELRSKLRNRNYSEATANRIAPRRIDHCHVQDGVSAEHAAWLAEELGFNVNEQYRESDGELWGWWLSVTPLPHDIAIHRLPTGTDPNLHHVSYHVDSREDLWECADILAEYGMEPEAGPGKHAITRADFLYVSDPASELCIELFAGPGYLNFEPDWEPIEWHEDELGPATSHQWVGEGPDWYGVGIPYVD</sequence>
<dbReference type="eggNOG" id="arCOG06037">
    <property type="taxonomic scope" value="Archaea"/>
</dbReference>
<dbReference type="InterPro" id="IPR004360">
    <property type="entry name" value="Glyas_Fos-R_dOase_dom"/>
</dbReference>
<feature type="domain" description="VOC" evidence="1">
    <location>
        <begin position="10"/>
        <end position="123"/>
    </location>
</feature>
<organism evidence="2 3">
    <name type="scientific">Halococcus hamelinensis 100A6</name>
    <dbReference type="NCBI Taxonomy" id="1132509"/>
    <lineage>
        <taxon>Archaea</taxon>
        <taxon>Methanobacteriati</taxon>
        <taxon>Methanobacteriota</taxon>
        <taxon>Stenosarchaea group</taxon>
        <taxon>Halobacteria</taxon>
        <taxon>Halobacteriales</taxon>
        <taxon>Halococcaceae</taxon>
        <taxon>Halococcus</taxon>
    </lineage>
</organism>
<dbReference type="EMBL" id="AOMB01000032">
    <property type="protein sequence ID" value="EMA38036.1"/>
    <property type="molecule type" value="Genomic_DNA"/>
</dbReference>
<dbReference type="Gene3D" id="3.10.180.10">
    <property type="entry name" value="2,3-Dihydroxybiphenyl 1,2-Dioxygenase, domain 1"/>
    <property type="match status" value="2"/>
</dbReference>
<comment type="caution">
    <text evidence="2">The sequence shown here is derived from an EMBL/GenBank/DDBJ whole genome shotgun (WGS) entry which is preliminary data.</text>
</comment>
<dbReference type="PROSITE" id="PS51819">
    <property type="entry name" value="VOC"/>
    <property type="match status" value="2"/>
</dbReference>
<accession>M0LX69</accession>
<dbReference type="InterPro" id="IPR029068">
    <property type="entry name" value="Glyas_Bleomycin-R_OHBP_Dase"/>
</dbReference>
<dbReference type="InterPro" id="IPR037523">
    <property type="entry name" value="VOC_core"/>
</dbReference>
<dbReference type="RefSeq" id="WP_007693959.1">
    <property type="nucleotide sequence ID" value="NZ_AJRK01000427.1"/>
</dbReference>
<dbReference type="GO" id="GO:0016829">
    <property type="term" value="F:lyase activity"/>
    <property type="evidence" value="ECO:0007669"/>
    <property type="project" value="UniProtKB-KW"/>
</dbReference>
<evidence type="ECO:0000313" key="3">
    <source>
        <dbReference type="Proteomes" id="UP000011566"/>
    </source>
</evidence>
<gene>
    <name evidence="2" type="ORF">C447_11385</name>
</gene>
<proteinExistence type="predicted"/>
<evidence type="ECO:0000313" key="2">
    <source>
        <dbReference type="EMBL" id="EMA38036.1"/>
    </source>
</evidence>
<dbReference type="SUPFAM" id="SSF54593">
    <property type="entry name" value="Glyoxalase/Bleomycin resistance protein/Dihydroxybiphenyl dioxygenase"/>
    <property type="match status" value="1"/>
</dbReference>
<evidence type="ECO:0000259" key="1">
    <source>
        <dbReference type="PROSITE" id="PS51819"/>
    </source>
</evidence>
<dbReference type="AlphaFoldDB" id="M0LX69"/>
<dbReference type="Pfam" id="PF00903">
    <property type="entry name" value="Glyoxalase"/>
    <property type="match status" value="2"/>
</dbReference>
<dbReference type="Proteomes" id="UP000011566">
    <property type="component" value="Unassembled WGS sequence"/>
</dbReference>
<feature type="domain" description="VOC" evidence="1">
    <location>
        <begin position="154"/>
        <end position="276"/>
    </location>
</feature>